<dbReference type="Pfam" id="PF06321">
    <property type="entry name" value="P_gingi_FimA"/>
    <property type="match status" value="1"/>
</dbReference>
<dbReference type="GO" id="GO:0009289">
    <property type="term" value="C:pilus"/>
    <property type="evidence" value="ECO:0007669"/>
    <property type="project" value="UniProtKB-SubCell"/>
</dbReference>
<dbReference type="PROSITE" id="PS51257">
    <property type="entry name" value="PROKAR_LIPOPROTEIN"/>
    <property type="match status" value="1"/>
</dbReference>
<proteinExistence type="inferred from homology"/>
<sequence length="806" mass="91674">MKLLKYIMIGCCALLMACQQEEPWQDTGSCPEGNGLQLSIQTDGLLNQYTVTTRGTDIKTPEEQEIKSLHVFIFDADGNYLEAADEHRYQGYRSITGGKTVMNVDREGWSERDKAKKATVIVVANVEEGTFQSATADTPPTNITNLGDLANFQYTPSRQRYITELPESGMPMYGRVDGVDLTSDNTKQSIDILMKALMARIDVSVQINSDNSDVTGTLPQLTVTSCKVLNAPKATVFTENPDAETNLSTLGKADYTFPSSSLKTIQNKKGILEYTFYTFENLQNPNDELQVVKNEKNEIINWEKDGILLYPDSIKDEEKQQYKPELADKDNSIAFQFAGNYITYNGANYNVTYTLYLGANHTNDFKVMRNKQYKNNVTIKGIVKAGNNPQHITFDTRVNISQSNPYFVSILKDRELDSHFNVVPMDIYFFNTNPSNLNPPKQTMKVEIEDPDNVWWVRMEKIPASYMEAGTAPVVSKGPELLTYPNEAWHAGNGKRKYFTTDLVTETLSGYENTTVEVTDSRDRIYFYIDENVEVWHLGTSEDRTRTATVKMTYYEDGEVKGTRELTLEQAKLLEVTFHGPENDGPDGPDDETDGMTDKIIYIEAYEEYLDHGDPLDEYANNQVFTGRPWGANNTEIGSLRIDRERIESYRNWYWGHDFTSTIVEKAEKILDLTLNERPETAAGYCYIKNKRNSDGTVTNPKWYLPGIRELERILEDYYIEYTEFQNNYYWSSSAGESSVWGLGITFYENQQRARATKAYIGDDGKFHYYESGEGHNYTSESGTGGAAYRTQSLRIRAARIDAEKQ</sequence>
<name>A0A9D2KC59_9BACE</name>
<protein>
    <submittedName>
        <fullName evidence="6">DUF4906 domain-containing protein</fullName>
    </submittedName>
</protein>
<keyword evidence="4" id="KW-0281">Fimbrium</keyword>
<evidence type="ECO:0000256" key="2">
    <source>
        <dbReference type="ARBA" id="ARBA00006011"/>
    </source>
</evidence>
<reference evidence="6" key="1">
    <citation type="journal article" date="2021" name="PeerJ">
        <title>Extensive microbial diversity within the chicken gut microbiome revealed by metagenomics and culture.</title>
        <authorList>
            <person name="Gilroy R."/>
            <person name="Ravi A."/>
            <person name="Getino M."/>
            <person name="Pursley I."/>
            <person name="Horton D.L."/>
            <person name="Alikhan N.F."/>
            <person name="Baker D."/>
            <person name="Gharbi K."/>
            <person name="Hall N."/>
            <person name="Watson M."/>
            <person name="Adriaenssens E.M."/>
            <person name="Foster-Nyarko E."/>
            <person name="Jarju S."/>
            <person name="Secka A."/>
            <person name="Antonio M."/>
            <person name="Oren A."/>
            <person name="Chaudhuri R.R."/>
            <person name="La Ragione R."/>
            <person name="Hildebrand F."/>
            <person name="Pallen M.J."/>
        </authorList>
    </citation>
    <scope>NUCLEOTIDE SEQUENCE</scope>
    <source>
        <strain evidence="6">CHK118-2852</strain>
    </source>
</reference>
<evidence type="ECO:0000256" key="4">
    <source>
        <dbReference type="ARBA" id="ARBA00023263"/>
    </source>
</evidence>
<dbReference type="Gene3D" id="2.60.40.2580">
    <property type="match status" value="1"/>
</dbReference>
<dbReference type="Proteomes" id="UP000824108">
    <property type="component" value="Unassembled WGS sequence"/>
</dbReference>
<dbReference type="EMBL" id="DXAV01000005">
    <property type="protein sequence ID" value="HIZ90530.1"/>
    <property type="molecule type" value="Genomic_DNA"/>
</dbReference>
<comment type="subcellular location">
    <subcellularLocation>
        <location evidence="1">Fimbrium</location>
    </subcellularLocation>
</comment>
<reference evidence="6" key="2">
    <citation type="submission" date="2021-04" db="EMBL/GenBank/DDBJ databases">
        <authorList>
            <person name="Gilroy R."/>
        </authorList>
    </citation>
    <scope>NUCLEOTIDE SEQUENCE</scope>
    <source>
        <strain evidence="6">CHK118-2852</strain>
    </source>
</reference>
<organism evidence="6 7">
    <name type="scientific">Candidatus Bacteroides merdavium</name>
    <dbReference type="NCBI Taxonomy" id="2838472"/>
    <lineage>
        <taxon>Bacteria</taxon>
        <taxon>Pseudomonadati</taxon>
        <taxon>Bacteroidota</taxon>
        <taxon>Bacteroidia</taxon>
        <taxon>Bacteroidales</taxon>
        <taxon>Bacteroidaceae</taxon>
        <taxon>Bacteroides</taxon>
    </lineage>
</organism>
<evidence type="ECO:0000256" key="3">
    <source>
        <dbReference type="ARBA" id="ARBA00022729"/>
    </source>
</evidence>
<feature type="domain" description="Major fimbrial subunit protein N-terminal" evidence="5">
    <location>
        <begin position="46"/>
        <end position="137"/>
    </location>
</feature>
<comment type="caution">
    <text evidence="6">The sequence shown here is derived from an EMBL/GenBank/DDBJ whole genome shotgun (WGS) entry which is preliminary data.</text>
</comment>
<accession>A0A9D2KC59</accession>
<evidence type="ECO:0000259" key="5">
    <source>
        <dbReference type="Pfam" id="PF06321"/>
    </source>
</evidence>
<keyword evidence="3" id="KW-0732">Signal</keyword>
<dbReference type="InterPro" id="IPR029141">
    <property type="entry name" value="FimA_N"/>
</dbReference>
<evidence type="ECO:0000313" key="7">
    <source>
        <dbReference type="Proteomes" id="UP000824108"/>
    </source>
</evidence>
<dbReference type="AlphaFoldDB" id="A0A9D2KC59"/>
<gene>
    <name evidence="6" type="ORF">H9807_00185</name>
</gene>
<evidence type="ECO:0000313" key="6">
    <source>
        <dbReference type="EMBL" id="HIZ90530.1"/>
    </source>
</evidence>
<comment type="similarity">
    <text evidence="2">Belongs to the bacteroidetes fimbrillin superfamily. FimA/Mfa1 family.</text>
</comment>
<evidence type="ECO:0000256" key="1">
    <source>
        <dbReference type="ARBA" id="ARBA00004561"/>
    </source>
</evidence>